<dbReference type="SUPFAM" id="SSF51679">
    <property type="entry name" value="Bacterial luciferase-like"/>
    <property type="match status" value="1"/>
</dbReference>
<sequence length="317" mass="32824">MTALGVVTPFWLDRPAPEAVDLAVEADRCGFGELWVGEMATFDAFALATAVSLRTERIGVKIGPLPLGVRSPVALGLGVASVATLARPPAGLALGGSSPAIVTGWHDRPWEHAAGRMRETVAAVRTVLSGQKLSVSGNHVRSNGFRLRSASPVPLTVAAFGPAMTKVAAEVADEVVLNLVPPAHVSRVRVELDAHARAAGRTPPRLAVWVPVALNPGEATVRQLAAQASVYLRPPGYGEMFAELGYGDLVTAARAGVPRAELKVPPSLVADVGALGSATEIRSRIAAYRAAGADHVGLVPATAEDPAGRTVLRELAP</sequence>
<dbReference type="NCBIfam" id="TIGR03841">
    <property type="entry name" value="F420_Rv3093c"/>
    <property type="match status" value="1"/>
</dbReference>
<dbReference type="Pfam" id="PF00296">
    <property type="entry name" value="Bac_luciferase"/>
    <property type="match status" value="1"/>
</dbReference>
<organism evidence="3 4">
    <name type="scientific">Amycolatopsis rhabdoformis</name>
    <dbReference type="NCBI Taxonomy" id="1448059"/>
    <lineage>
        <taxon>Bacteria</taxon>
        <taxon>Bacillati</taxon>
        <taxon>Actinomycetota</taxon>
        <taxon>Actinomycetes</taxon>
        <taxon>Pseudonocardiales</taxon>
        <taxon>Pseudonocardiaceae</taxon>
        <taxon>Amycolatopsis</taxon>
    </lineage>
</organism>
<dbReference type="PANTHER" id="PTHR43244">
    <property type="match status" value="1"/>
</dbReference>
<keyword evidence="3" id="KW-0436">Ligase</keyword>
<dbReference type="RefSeq" id="WP_326834227.1">
    <property type="nucleotide sequence ID" value="NZ_CP142149.1"/>
</dbReference>
<dbReference type="EMBL" id="CP142149">
    <property type="protein sequence ID" value="WSE31420.1"/>
    <property type="molecule type" value="Genomic_DNA"/>
</dbReference>
<proteinExistence type="predicted"/>
<keyword evidence="1 3" id="KW-0560">Oxidoreductase</keyword>
<reference evidence="3 4" key="1">
    <citation type="journal article" date="2015" name="Int. J. Syst. Evol. Microbiol.">
        <title>Amycolatopsis rhabdoformis sp. nov., an actinomycete isolated from a tropical forest soil.</title>
        <authorList>
            <person name="Souza W.R."/>
            <person name="Silva R.E."/>
            <person name="Goodfellow M."/>
            <person name="Busarakam K."/>
            <person name="Figueiro F.S."/>
            <person name="Ferreira D."/>
            <person name="Rodrigues-Filho E."/>
            <person name="Moraes L.A.B."/>
            <person name="Zucchi T.D."/>
        </authorList>
    </citation>
    <scope>NUCLEOTIDE SEQUENCE [LARGE SCALE GENOMIC DNA]</scope>
    <source>
        <strain evidence="3 4">NCIMB 14900</strain>
    </source>
</reference>
<dbReference type="InterPro" id="IPR050564">
    <property type="entry name" value="F420-G6PD/mer"/>
</dbReference>
<protein>
    <submittedName>
        <fullName evidence="3">LLM class F420-dependent oxidoreductase</fullName>
        <ecNumber evidence="3">1.-.-.-</ecNumber>
    </submittedName>
</protein>
<dbReference type="InterPro" id="IPR011251">
    <property type="entry name" value="Luciferase-like_dom"/>
</dbReference>
<dbReference type="InterPro" id="IPR022526">
    <property type="entry name" value="F420_Rv3093c"/>
</dbReference>
<dbReference type="Proteomes" id="UP001330812">
    <property type="component" value="Chromosome"/>
</dbReference>
<feature type="domain" description="Luciferase-like" evidence="2">
    <location>
        <begin position="16"/>
        <end position="295"/>
    </location>
</feature>
<dbReference type="GO" id="GO:0016491">
    <property type="term" value="F:oxidoreductase activity"/>
    <property type="evidence" value="ECO:0007669"/>
    <property type="project" value="UniProtKB-KW"/>
</dbReference>
<keyword evidence="4" id="KW-1185">Reference proteome</keyword>
<evidence type="ECO:0000256" key="1">
    <source>
        <dbReference type="ARBA" id="ARBA00023002"/>
    </source>
</evidence>
<dbReference type="InterPro" id="IPR036661">
    <property type="entry name" value="Luciferase-like_sf"/>
</dbReference>
<dbReference type="Gene3D" id="3.20.20.30">
    <property type="entry name" value="Luciferase-like domain"/>
    <property type="match status" value="1"/>
</dbReference>
<dbReference type="PANTHER" id="PTHR43244:SF1">
    <property type="entry name" value="5,10-METHYLENETETRAHYDROMETHANOPTERIN REDUCTASE"/>
    <property type="match status" value="1"/>
</dbReference>
<evidence type="ECO:0000313" key="4">
    <source>
        <dbReference type="Proteomes" id="UP001330812"/>
    </source>
</evidence>
<evidence type="ECO:0000259" key="2">
    <source>
        <dbReference type="Pfam" id="PF00296"/>
    </source>
</evidence>
<evidence type="ECO:0000313" key="3">
    <source>
        <dbReference type="EMBL" id="WSE31420.1"/>
    </source>
</evidence>
<name>A0ABZ1IDB2_9PSEU</name>
<dbReference type="CDD" id="cd01097">
    <property type="entry name" value="Tetrahydromethanopterin_reductase"/>
    <property type="match status" value="1"/>
</dbReference>
<accession>A0ABZ1IDB2</accession>
<dbReference type="EC" id="1.-.-.-" evidence="3"/>
<dbReference type="GO" id="GO:0016874">
    <property type="term" value="F:ligase activity"/>
    <property type="evidence" value="ECO:0007669"/>
    <property type="project" value="UniProtKB-KW"/>
</dbReference>
<gene>
    <name evidence="3" type="ORF">VSH64_04760</name>
</gene>